<dbReference type="AlphaFoldDB" id="A0A6N8DIX6"/>
<evidence type="ECO:0000256" key="2">
    <source>
        <dbReference type="ARBA" id="ARBA00022679"/>
    </source>
</evidence>
<evidence type="ECO:0008006" key="7">
    <source>
        <dbReference type="Google" id="ProtNLM"/>
    </source>
</evidence>
<name>A0A6N8DIX6_RHOAC</name>
<protein>
    <recommendedName>
        <fullName evidence="7">Leucyl/phenylalanyl-tRNA--protein transferase</fullName>
    </recommendedName>
</protein>
<dbReference type="InterPro" id="IPR016181">
    <property type="entry name" value="Acyl_CoA_acyltransferase"/>
</dbReference>
<dbReference type="Gene3D" id="3.40.630.70">
    <property type="entry name" value="Leucyl/phenylalanyl-tRNA-protein transferase, C-terminal domain"/>
    <property type="match status" value="1"/>
</dbReference>
<dbReference type="OrthoDB" id="9790282at2"/>
<dbReference type="EMBL" id="WNKS01000003">
    <property type="protein sequence ID" value="MTV30450.1"/>
    <property type="molecule type" value="Genomic_DNA"/>
</dbReference>
<accession>A0A6N8DIX6</accession>
<dbReference type="GO" id="GO:0030163">
    <property type="term" value="P:protein catabolic process"/>
    <property type="evidence" value="ECO:0007669"/>
    <property type="project" value="InterPro"/>
</dbReference>
<comment type="caution">
    <text evidence="5">The sequence shown here is derived from an EMBL/GenBank/DDBJ whole genome shotgun (WGS) entry which is preliminary data.</text>
</comment>
<dbReference type="SUPFAM" id="SSF55729">
    <property type="entry name" value="Acyl-CoA N-acyltransferases (Nat)"/>
    <property type="match status" value="1"/>
</dbReference>
<evidence type="ECO:0000256" key="1">
    <source>
        <dbReference type="ARBA" id="ARBA00022490"/>
    </source>
</evidence>
<dbReference type="RefSeq" id="WP_155445104.1">
    <property type="nucleotide sequence ID" value="NZ_JAOQNR010000003.1"/>
</dbReference>
<keyword evidence="2" id="KW-0808">Transferase</keyword>
<feature type="region of interest" description="Disordered" evidence="4">
    <location>
        <begin position="272"/>
        <end position="291"/>
    </location>
</feature>
<dbReference type="InterPro" id="IPR004616">
    <property type="entry name" value="Leu/Phe-tRNA_Trfase"/>
</dbReference>
<proteinExistence type="predicted"/>
<gene>
    <name evidence="5" type="ORF">GJ654_05525</name>
</gene>
<sequence>MSNVRLQEIALLPLDQRAAHIARLFAEGGEPPAPRAPAKRGRVERLTRALAEWAHPSRLPLAVTALAVLAGKTLFGAEPRGRAPQRADGFCGLTPIPDAEAALDLYAQGLYFEAVPGLASLWSPPRRAIVRALRLSGCADPREGEVRLDCDFERLLDLCDAQGASAGRRPPGRTHLSELFGRGLAHALEMRDGEETRAAIIGVAVGGVFTVECFFAANREAFASAVAELGRRLEDLHFLAMDFRAPSPHLDGLPIESMEQQDFVALLAEPGGARPGRWRAGDSARSAQQAA</sequence>
<evidence type="ECO:0000256" key="3">
    <source>
        <dbReference type="ARBA" id="ARBA00023315"/>
    </source>
</evidence>
<dbReference type="Proteomes" id="UP000439113">
    <property type="component" value="Unassembled WGS sequence"/>
</dbReference>
<organism evidence="5 6">
    <name type="scientific">Rhodoblastus acidophilus</name>
    <name type="common">Rhodopseudomonas acidophila</name>
    <dbReference type="NCBI Taxonomy" id="1074"/>
    <lineage>
        <taxon>Bacteria</taxon>
        <taxon>Pseudomonadati</taxon>
        <taxon>Pseudomonadota</taxon>
        <taxon>Alphaproteobacteria</taxon>
        <taxon>Hyphomicrobiales</taxon>
        <taxon>Rhodoblastaceae</taxon>
        <taxon>Rhodoblastus</taxon>
    </lineage>
</organism>
<dbReference type="InterPro" id="IPR042203">
    <property type="entry name" value="Leu/Phe-tRNA_Trfase_C"/>
</dbReference>
<evidence type="ECO:0000313" key="6">
    <source>
        <dbReference type="Proteomes" id="UP000439113"/>
    </source>
</evidence>
<dbReference type="GO" id="GO:0008914">
    <property type="term" value="F:leucyl-tRNA--protein transferase activity"/>
    <property type="evidence" value="ECO:0007669"/>
    <property type="project" value="InterPro"/>
</dbReference>
<reference evidence="5 6" key="1">
    <citation type="submission" date="2019-11" db="EMBL/GenBank/DDBJ databases">
        <title>Whole-genome sequence of a Rhodoblastus acidophilus DSM 142.</title>
        <authorList>
            <person name="Kyndt J.A."/>
            <person name="Meyer T.E."/>
        </authorList>
    </citation>
    <scope>NUCLEOTIDE SEQUENCE [LARGE SCALE GENOMIC DNA]</scope>
    <source>
        <strain evidence="5 6">DSM 142</strain>
    </source>
</reference>
<evidence type="ECO:0000256" key="4">
    <source>
        <dbReference type="SAM" id="MobiDB-lite"/>
    </source>
</evidence>
<dbReference type="Pfam" id="PF03588">
    <property type="entry name" value="Leu_Phe_trans"/>
    <property type="match status" value="1"/>
</dbReference>
<evidence type="ECO:0000313" key="5">
    <source>
        <dbReference type="EMBL" id="MTV30450.1"/>
    </source>
</evidence>
<keyword evidence="1" id="KW-0963">Cytoplasm</keyword>
<keyword evidence="3" id="KW-0012">Acyltransferase</keyword>